<dbReference type="InterPro" id="IPR003209">
    <property type="entry name" value="METHMP_CycHdrlase"/>
</dbReference>
<dbReference type="GO" id="GO:0046294">
    <property type="term" value="P:formaldehyde catabolic process"/>
    <property type="evidence" value="ECO:0007669"/>
    <property type="project" value="UniProtKB-UniRule"/>
</dbReference>
<dbReference type="GO" id="GO:0006730">
    <property type="term" value="P:one-carbon metabolic process"/>
    <property type="evidence" value="ECO:0007669"/>
    <property type="project" value="UniProtKB-UniRule"/>
</dbReference>
<dbReference type="Gene3D" id="3.10.340.11">
    <property type="entry name" value="Methenyltetrahydromethanopterin Cyclohydrolase, Chain A, domain 1"/>
    <property type="match status" value="1"/>
</dbReference>
<evidence type="ECO:0000313" key="14">
    <source>
        <dbReference type="Proteomes" id="UP000317318"/>
    </source>
</evidence>
<keyword evidence="7 12" id="KW-0963">Cytoplasm</keyword>
<evidence type="ECO:0000256" key="4">
    <source>
        <dbReference type="ARBA" id="ARBA00006902"/>
    </source>
</evidence>
<gene>
    <name evidence="12 13" type="primary">mch</name>
    <name evidence="13" type="ORF">Pan189_27040</name>
</gene>
<keyword evidence="14" id="KW-1185">Reference proteome</keyword>
<dbReference type="KEGG" id="svp:Pan189_27040"/>
<dbReference type="Gene3D" id="3.30.1030.10">
    <property type="entry name" value="Methenyltetrahydromethanopterin Cyclohydrolase, Chain A, domain 2"/>
    <property type="match status" value="1"/>
</dbReference>
<dbReference type="EMBL" id="CP036268">
    <property type="protein sequence ID" value="QDT38313.1"/>
    <property type="molecule type" value="Genomic_DNA"/>
</dbReference>
<evidence type="ECO:0000313" key="13">
    <source>
        <dbReference type="EMBL" id="QDT38313.1"/>
    </source>
</evidence>
<dbReference type="SUPFAM" id="SSF56199">
    <property type="entry name" value="Methenyltetrahydromethanopterin cyclohydrolase"/>
    <property type="match status" value="1"/>
</dbReference>
<evidence type="ECO:0000256" key="1">
    <source>
        <dbReference type="ARBA" id="ARBA00004058"/>
    </source>
</evidence>
<dbReference type="AlphaFoldDB" id="A0A517R370"/>
<dbReference type="GO" id="GO:0005737">
    <property type="term" value="C:cytoplasm"/>
    <property type="evidence" value="ECO:0007669"/>
    <property type="project" value="UniProtKB-SubCell"/>
</dbReference>
<dbReference type="RefSeq" id="WP_145364436.1">
    <property type="nucleotide sequence ID" value="NZ_CP036268.1"/>
</dbReference>
<evidence type="ECO:0000256" key="12">
    <source>
        <dbReference type="HAMAP-Rule" id="MF_00486"/>
    </source>
</evidence>
<dbReference type="Proteomes" id="UP000317318">
    <property type="component" value="Chromosome"/>
</dbReference>
<evidence type="ECO:0000256" key="8">
    <source>
        <dbReference type="ARBA" id="ARBA00022563"/>
    </source>
</evidence>
<dbReference type="EC" id="3.5.4.27" evidence="5 12"/>
<evidence type="ECO:0000256" key="3">
    <source>
        <dbReference type="ARBA" id="ARBA00005087"/>
    </source>
</evidence>
<dbReference type="NCBIfam" id="TIGR03120">
    <property type="entry name" value="one_C_mch"/>
    <property type="match status" value="1"/>
</dbReference>
<keyword evidence="9 12" id="KW-0378">Hydrolase</keyword>
<sequence length="315" mass="33129">MPLSLNARAAAVVDQCLADRETLKIGVSEVAGARVVDFGQASVGGLNAGSMLARICLADLGTVALRSGDFAGRPTAFLDVSTDFPLEACLMSQYAGWQIAVGDFFAMGSGPLRAVATVEKLFGEFDFTESPEVGVLVLETASDVTADVVDFVTQKSGIPRESLTICVAPTASLAGTIQVIARSVETALHQLHERDFDIRQVVSACGSAPLPGVAKSDLDAIGRTNDAILYGGRAVLWVDTTDAQIESIGPLIPSSASPSHGQPFLSLFEAAGRDFYKLDPALFSVAEIVFHNVRTGRAFHYGECVPDLVSQSTGF</sequence>
<name>A0A517R370_9PLAN</name>
<comment type="catalytic activity">
    <reaction evidence="11 12">
        <text>5,10-methenyl-5,6,7,8-tetrahydromethanopterin + H2O = N(5)-formyl-5,6,7,8-tetrahydromethanopterin + H(+)</text>
        <dbReference type="Rhea" id="RHEA:19053"/>
        <dbReference type="ChEBI" id="CHEBI:15377"/>
        <dbReference type="ChEBI" id="CHEBI:15378"/>
        <dbReference type="ChEBI" id="CHEBI:58018"/>
        <dbReference type="ChEBI" id="CHEBI:58337"/>
        <dbReference type="EC" id="3.5.4.27"/>
    </reaction>
</comment>
<dbReference type="GO" id="GO:0018759">
    <property type="term" value="F:methenyltetrahydromethanopterin cyclohydrolase activity"/>
    <property type="evidence" value="ECO:0007669"/>
    <property type="project" value="UniProtKB-UniRule"/>
</dbReference>
<dbReference type="OrthoDB" id="241529at2"/>
<keyword evidence="8 12" id="KW-0554">One-carbon metabolism</keyword>
<dbReference type="HAMAP" id="MF_00486">
    <property type="entry name" value="McH"/>
    <property type="match status" value="1"/>
</dbReference>
<dbReference type="UniPathway" id="UPA00562">
    <property type="reaction ID" value="UER00703"/>
</dbReference>
<evidence type="ECO:0000256" key="7">
    <source>
        <dbReference type="ARBA" id="ARBA00022490"/>
    </source>
</evidence>
<evidence type="ECO:0000256" key="2">
    <source>
        <dbReference type="ARBA" id="ARBA00004496"/>
    </source>
</evidence>
<evidence type="ECO:0000256" key="5">
    <source>
        <dbReference type="ARBA" id="ARBA00012765"/>
    </source>
</evidence>
<reference evidence="13 14" key="1">
    <citation type="submission" date="2019-02" db="EMBL/GenBank/DDBJ databases">
        <title>Deep-cultivation of Planctomycetes and their phenomic and genomic characterization uncovers novel biology.</title>
        <authorList>
            <person name="Wiegand S."/>
            <person name="Jogler M."/>
            <person name="Boedeker C."/>
            <person name="Pinto D."/>
            <person name="Vollmers J."/>
            <person name="Rivas-Marin E."/>
            <person name="Kohn T."/>
            <person name="Peeters S.H."/>
            <person name="Heuer A."/>
            <person name="Rast P."/>
            <person name="Oberbeckmann S."/>
            <person name="Bunk B."/>
            <person name="Jeske O."/>
            <person name="Meyerdierks A."/>
            <person name="Storesund J.E."/>
            <person name="Kallscheuer N."/>
            <person name="Luecker S."/>
            <person name="Lage O.M."/>
            <person name="Pohl T."/>
            <person name="Merkel B.J."/>
            <person name="Hornburger P."/>
            <person name="Mueller R.-W."/>
            <person name="Bruemmer F."/>
            <person name="Labrenz M."/>
            <person name="Spormann A.M."/>
            <person name="Op den Camp H."/>
            <person name="Overmann J."/>
            <person name="Amann R."/>
            <person name="Jetten M.S.M."/>
            <person name="Mascher T."/>
            <person name="Medema M.H."/>
            <person name="Devos D.P."/>
            <person name="Kaster A.-K."/>
            <person name="Ovreas L."/>
            <person name="Rohde M."/>
            <person name="Galperin M.Y."/>
            <person name="Jogler C."/>
        </authorList>
    </citation>
    <scope>NUCLEOTIDE SEQUENCE [LARGE SCALE GENOMIC DNA]</scope>
    <source>
        <strain evidence="13 14">Pan189</strain>
    </source>
</reference>
<organism evidence="13 14">
    <name type="scientific">Stratiformator vulcanicus</name>
    <dbReference type="NCBI Taxonomy" id="2527980"/>
    <lineage>
        <taxon>Bacteria</taxon>
        <taxon>Pseudomonadati</taxon>
        <taxon>Planctomycetota</taxon>
        <taxon>Planctomycetia</taxon>
        <taxon>Planctomycetales</taxon>
        <taxon>Planctomycetaceae</taxon>
        <taxon>Stratiformator</taxon>
    </lineage>
</organism>
<evidence type="ECO:0000256" key="9">
    <source>
        <dbReference type="ARBA" id="ARBA00022801"/>
    </source>
</evidence>
<protein>
    <recommendedName>
        <fullName evidence="6 12">Methenyltetrahydromethanopterin cyclohydrolase</fullName>
        <ecNumber evidence="5 12">3.5.4.27</ecNumber>
    </recommendedName>
    <alternativeName>
        <fullName evidence="10 12">Methenyl-H4MPT cyclohydrolase</fullName>
    </alternativeName>
</protein>
<comment type="subcellular location">
    <subcellularLocation>
        <location evidence="2 12">Cytoplasm</location>
    </subcellularLocation>
</comment>
<dbReference type="Pfam" id="PF02289">
    <property type="entry name" value="MCH"/>
    <property type="match status" value="1"/>
</dbReference>
<accession>A0A517R370</accession>
<evidence type="ECO:0000256" key="11">
    <source>
        <dbReference type="ARBA" id="ARBA00048684"/>
    </source>
</evidence>
<comment type="similarity">
    <text evidence="4 12">Belongs to the MCH family.</text>
</comment>
<proteinExistence type="inferred from homology"/>
<comment type="pathway">
    <text evidence="3 12">One-carbon metabolism; formaldehyde degradation; formate from formaldehyde (H(4)MPT route): step 3/5.</text>
</comment>
<evidence type="ECO:0000256" key="6">
    <source>
        <dbReference type="ARBA" id="ARBA00020597"/>
    </source>
</evidence>
<evidence type="ECO:0000256" key="10">
    <source>
        <dbReference type="ARBA" id="ARBA00030468"/>
    </source>
</evidence>
<comment type="function">
    <text evidence="1 12">Catalyzes the hydrolysis of methenyl-H(4)MPT(+) to 5-formyl-H(4)MPT.</text>
</comment>